<evidence type="ECO:0000256" key="2">
    <source>
        <dbReference type="ARBA" id="ARBA00008958"/>
    </source>
</evidence>
<reference evidence="15" key="1">
    <citation type="journal article" date="2023" name="Mol. Biol. Evol.">
        <title>Third-Generation Sequencing Reveals the Adaptive Role of the Epigenome in Three Deep-Sea Polychaetes.</title>
        <authorList>
            <person name="Perez M."/>
            <person name="Aroh O."/>
            <person name="Sun Y."/>
            <person name="Lan Y."/>
            <person name="Juniper S.K."/>
            <person name="Young C.R."/>
            <person name="Angers B."/>
            <person name="Qian P.Y."/>
        </authorList>
    </citation>
    <scope>NUCLEOTIDE SEQUENCE</scope>
    <source>
        <strain evidence="15">P08H-3</strain>
    </source>
</reference>
<keyword evidence="11 14" id="KW-0406">Ion transport</keyword>
<comment type="caution">
    <text evidence="15">The sequence shown here is derived from an EMBL/GenBank/DDBJ whole genome shotgun (WGS) entry which is preliminary data.</text>
</comment>
<comment type="function">
    <text evidence="14">Essential regulatory subunit of the mitochondrial calcium uniporter complex (uniplex), a complex that mediates calcium uptake into mitochondria.</text>
</comment>
<evidence type="ECO:0000256" key="9">
    <source>
        <dbReference type="ARBA" id="ARBA00022946"/>
    </source>
</evidence>
<name>A0AAD9NAE9_9ANNE</name>
<evidence type="ECO:0000256" key="8">
    <source>
        <dbReference type="ARBA" id="ARBA00022837"/>
    </source>
</evidence>
<keyword evidence="7 14" id="KW-0999">Mitochondrion inner membrane</keyword>
<evidence type="ECO:0000256" key="5">
    <source>
        <dbReference type="ARBA" id="ARBA00022568"/>
    </source>
</evidence>
<comment type="subunit">
    <text evidence="14">Component of the uniplex complex. Interacts (via the transmembrane region) with MCU (via the first transmembrane region); the interaction is direct.</text>
</comment>
<dbReference type="Proteomes" id="UP001208570">
    <property type="component" value="Unassembled WGS sequence"/>
</dbReference>
<keyword evidence="16" id="KW-1185">Reference proteome</keyword>
<dbReference type="Pfam" id="PF10161">
    <property type="entry name" value="DDDD"/>
    <property type="match status" value="1"/>
</dbReference>
<evidence type="ECO:0000256" key="3">
    <source>
        <dbReference type="ARBA" id="ARBA00022180"/>
    </source>
</evidence>
<evidence type="ECO:0000256" key="6">
    <source>
        <dbReference type="ARBA" id="ARBA00022692"/>
    </source>
</evidence>
<evidence type="ECO:0000256" key="10">
    <source>
        <dbReference type="ARBA" id="ARBA00022989"/>
    </source>
</evidence>
<evidence type="ECO:0000313" key="15">
    <source>
        <dbReference type="EMBL" id="KAK2159984.1"/>
    </source>
</evidence>
<evidence type="ECO:0000256" key="11">
    <source>
        <dbReference type="ARBA" id="ARBA00023065"/>
    </source>
</evidence>
<dbReference type="GO" id="GO:1990246">
    <property type="term" value="C:uniplex complex"/>
    <property type="evidence" value="ECO:0007669"/>
    <property type="project" value="UniProtKB-UniRule"/>
</dbReference>
<keyword evidence="12 14" id="KW-0496">Mitochondrion</keyword>
<keyword evidence="6" id="KW-0812">Transmembrane</keyword>
<evidence type="ECO:0000313" key="16">
    <source>
        <dbReference type="Proteomes" id="UP001208570"/>
    </source>
</evidence>
<keyword evidence="13" id="KW-0472">Membrane</keyword>
<comment type="subcellular location">
    <subcellularLocation>
        <location evidence="1 14">Mitochondrion inner membrane</location>
        <topology evidence="1 14">Single-pass membrane protein</topology>
    </subcellularLocation>
</comment>
<keyword evidence="4 14" id="KW-0813">Transport</keyword>
<evidence type="ECO:0000256" key="12">
    <source>
        <dbReference type="ARBA" id="ARBA00023128"/>
    </source>
</evidence>
<dbReference type="PANTHER" id="PTHR33904">
    <property type="entry name" value="ESSENTIAL MCU REGULATOR, MITOCHONDRIAL"/>
    <property type="match status" value="1"/>
</dbReference>
<dbReference type="AlphaFoldDB" id="A0AAD9NAE9"/>
<keyword evidence="8 14" id="KW-0106">Calcium</keyword>
<sequence>MATRLGCVGQSVRQIFKAPVINHVNIAQRRTAIYAESGAVLPKPDQIKFPLPKVLITVIPFLTTGAIVSKNGAAILEEMEIFVPEDDDD</sequence>
<dbReference type="InterPro" id="IPR018782">
    <property type="entry name" value="MCU_reg"/>
</dbReference>
<comment type="similarity">
    <text evidence="2 14">Belongs to the SMDT1/EMRE family.</text>
</comment>
<evidence type="ECO:0000256" key="4">
    <source>
        <dbReference type="ARBA" id="ARBA00022448"/>
    </source>
</evidence>
<keyword evidence="10" id="KW-1133">Transmembrane helix</keyword>
<accession>A0AAD9NAE9</accession>
<evidence type="ECO:0000256" key="13">
    <source>
        <dbReference type="ARBA" id="ARBA00023136"/>
    </source>
</evidence>
<keyword evidence="5 14" id="KW-0109">Calcium transport</keyword>
<dbReference type="GO" id="GO:0036444">
    <property type="term" value="P:calcium import into the mitochondrion"/>
    <property type="evidence" value="ECO:0007669"/>
    <property type="project" value="UniProtKB-UniRule"/>
</dbReference>
<organism evidence="15 16">
    <name type="scientific">Paralvinella palmiformis</name>
    <dbReference type="NCBI Taxonomy" id="53620"/>
    <lineage>
        <taxon>Eukaryota</taxon>
        <taxon>Metazoa</taxon>
        <taxon>Spiralia</taxon>
        <taxon>Lophotrochozoa</taxon>
        <taxon>Annelida</taxon>
        <taxon>Polychaeta</taxon>
        <taxon>Sedentaria</taxon>
        <taxon>Canalipalpata</taxon>
        <taxon>Terebellida</taxon>
        <taxon>Terebelliformia</taxon>
        <taxon>Alvinellidae</taxon>
        <taxon>Paralvinella</taxon>
    </lineage>
</organism>
<evidence type="ECO:0000256" key="14">
    <source>
        <dbReference type="RuleBase" id="RU369077"/>
    </source>
</evidence>
<protein>
    <recommendedName>
        <fullName evidence="3 14">Essential MCU regulator, mitochondrial</fullName>
    </recommendedName>
    <alternativeName>
        <fullName evidence="14">Single-pass membrane protein with aspartate-rich tail 1, mitochondrial</fullName>
    </alternativeName>
</protein>
<evidence type="ECO:0000256" key="1">
    <source>
        <dbReference type="ARBA" id="ARBA00004434"/>
    </source>
</evidence>
<keyword evidence="9 14" id="KW-0809">Transit peptide</keyword>
<dbReference type="EMBL" id="JAODUP010000142">
    <property type="protein sequence ID" value="KAK2159984.1"/>
    <property type="molecule type" value="Genomic_DNA"/>
</dbReference>
<dbReference type="GO" id="GO:0051560">
    <property type="term" value="P:mitochondrial calcium ion homeostasis"/>
    <property type="evidence" value="ECO:0007669"/>
    <property type="project" value="UniProtKB-UniRule"/>
</dbReference>
<evidence type="ECO:0000256" key="7">
    <source>
        <dbReference type="ARBA" id="ARBA00022792"/>
    </source>
</evidence>
<gene>
    <name evidence="15" type="ORF">LSH36_142g03013</name>
</gene>
<dbReference type="PANTHER" id="PTHR33904:SF1">
    <property type="entry name" value="ESSENTIAL MCU REGULATOR, MITOCHONDRIAL"/>
    <property type="match status" value="1"/>
</dbReference>
<proteinExistence type="inferred from homology"/>